<evidence type="ECO:0000313" key="3">
    <source>
        <dbReference type="Proteomes" id="UP000285517"/>
    </source>
</evidence>
<dbReference type="KEGG" id="aev:EI546_11255"/>
<feature type="region of interest" description="Disordered" evidence="1">
    <location>
        <begin position="147"/>
        <end position="180"/>
    </location>
</feature>
<protein>
    <submittedName>
        <fullName evidence="2">DUF177 domain-containing protein</fullName>
    </submittedName>
</protein>
<reference evidence="2 3" key="1">
    <citation type="submission" date="2019-01" db="EMBL/GenBank/DDBJ databases">
        <title>Complete genome sequencing of Aequorivita sp. H23M31.</title>
        <authorList>
            <person name="Bae J.-W."/>
        </authorList>
    </citation>
    <scope>NUCLEOTIDE SEQUENCE [LARGE SCALE GENOMIC DNA]</scope>
    <source>
        <strain evidence="2 3">H23M31</strain>
    </source>
</reference>
<dbReference type="OrthoDB" id="1524821at2"/>
<evidence type="ECO:0000313" key="2">
    <source>
        <dbReference type="EMBL" id="QAA82261.1"/>
    </source>
</evidence>
<dbReference type="Proteomes" id="UP000285517">
    <property type="component" value="Chromosome"/>
</dbReference>
<dbReference type="RefSeq" id="WP_128250632.1">
    <property type="nucleotide sequence ID" value="NZ_CP034951.1"/>
</dbReference>
<name>A0A410G4U2_9FLAO</name>
<accession>A0A410G4U2</accession>
<keyword evidence="3" id="KW-1185">Reference proteome</keyword>
<gene>
    <name evidence="2" type="ORF">EI546_11255</name>
</gene>
<organism evidence="2 3">
    <name type="scientific">Aequorivita ciconiae</name>
    <dbReference type="NCBI Taxonomy" id="2494375"/>
    <lineage>
        <taxon>Bacteria</taxon>
        <taxon>Pseudomonadati</taxon>
        <taxon>Bacteroidota</taxon>
        <taxon>Flavobacteriia</taxon>
        <taxon>Flavobacteriales</taxon>
        <taxon>Flavobacteriaceae</taxon>
        <taxon>Aequorivita</taxon>
    </lineage>
</organism>
<dbReference type="InterPro" id="IPR003772">
    <property type="entry name" value="YceD"/>
</dbReference>
<sequence>MKDLKEFTIPFRGLKLGKHQFEFELNNAFFEHFEYDEFNSAAIKLDVLLEKMSTLLEITLTFKGTVNVACDVTNEFFDQPISGTYQFVVKFSEEMNDENEDLLILPHGSYEVNIQQYVFESIALAVPLRRVHPGVADGTLKSDILDKLEELSPNNAQEDESEDEQNDPRWDSLKKLLTDK</sequence>
<evidence type="ECO:0000256" key="1">
    <source>
        <dbReference type="SAM" id="MobiDB-lite"/>
    </source>
</evidence>
<dbReference type="EMBL" id="CP034951">
    <property type="protein sequence ID" value="QAA82261.1"/>
    <property type="molecule type" value="Genomic_DNA"/>
</dbReference>
<proteinExistence type="predicted"/>
<dbReference type="Pfam" id="PF02620">
    <property type="entry name" value="YceD"/>
    <property type="match status" value="1"/>
</dbReference>
<feature type="compositionally biased region" description="Basic and acidic residues" evidence="1">
    <location>
        <begin position="166"/>
        <end position="180"/>
    </location>
</feature>
<dbReference type="AlphaFoldDB" id="A0A410G4U2"/>